<feature type="domain" description="HTH araC/xylS-type" evidence="4">
    <location>
        <begin position="204"/>
        <end position="302"/>
    </location>
</feature>
<dbReference type="GO" id="GO:0003700">
    <property type="term" value="F:DNA-binding transcription factor activity"/>
    <property type="evidence" value="ECO:0007669"/>
    <property type="project" value="InterPro"/>
</dbReference>
<gene>
    <name evidence="5" type="ORF">DDY73_12805</name>
</gene>
<evidence type="ECO:0000313" key="6">
    <source>
        <dbReference type="Proteomes" id="UP000262954"/>
    </source>
</evidence>
<evidence type="ECO:0000259" key="4">
    <source>
        <dbReference type="PROSITE" id="PS01124"/>
    </source>
</evidence>
<dbReference type="Pfam" id="PF12833">
    <property type="entry name" value="HTH_18"/>
    <property type="match status" value="1"/>
</dbReference>
<keyword evidence="1" id="KW-0805">Transcription regulation</keyword>
<evidence type="ECO:0000313" key="5">
    <source>
        <dbReference type="EMBL" id="HBJ09868.1"/>
    </source>
</evidence>
<evidence type="ECO:0000256" key="3">
    <source>
        <dbReference type="ARBA" id="ARBA00023163"/>
    </source>
</evidence>
<sequence>MIYQKTTDMVQIKKCTFEHITKSYPCKEKSVLDGCMIMRQSIKPEDVQSPFQVEAYALLFCISGEVNIISDLRSYTVTPGTLFVYLPNNIIKIDCKKESIISEVILASDYLRKNFLQWNKISPLFIQTTNNPVITIPTNRRDELIRMLDNIQERIKTATCSEWNRKAYHAALKTFLYDIISLANNPEFLEITNIHQSRNQDYFARFMQLVSQYCKKERKVHFYASKLCISSKYLSTIIKEVSGKTPSRWIDEVIMSEAIFLLKYSNATVQEIAFQMNFPNPSFFGKFFKRYTGFSPKTYRNNATLTIS</sequence>
<dbReference type="PANTHER" id="PTHR43280">
    <property type="entry name" value="ARAC-FAMILY TRANSCRIPTIONAL REGULATOR"/>
    <property type="match status" value="1"/>
</dbReference>
<proteinExistence type="predicted"/>
<dbReference type="EMBL" id="DNWC01000163">
    <property type="protein sequence ID" value="HBJ09868.1"/>
    <property type="molecule type" value="Genomic_DNA"/>
</dbReference>
<dbReference type="Proteomes" id="UP000262954">
    <property type="component" value="Unassembled WGS sequence"/>
</dbReference>
<reference evidence="5 6" key="1">
    <citation type="journal article" date="2018" name="Nat. Biotechnol.">
        <title>A standardized bacterial taxonomy based on genome phylogeny substantially revises the tree of life.</title>
        <authorList>
            <person name="Parks D.H."/>
            <person name="Chuvochina M."/>
            <person name="Waite D.W."/>
            <person name="Rinke C."/>
            <person name="Skarshewski A."/>
            <person name="Chaumeil P.A."/>
            <person name="Hugenholtz P."/>
        </authorList>
    </citation>
    <scope>NUCLEOTIDE SEQUENCE [LARGE SCALE GENOMIC DNA]</scope>
    <source>
        <strain evidence="5">UBA11482</strain>
    </source>
</reference>
<keyword evidence="3" id="KW-0804">Transcription</keyword>
<accession>A0A316RA93</accession>
<dbReference type="Gene3D" id="1.10.10.60">
    <property type="entry name" value="Homeodomain-like"/>
    <property type="match status" value="1"/>
</dbReference>
<keyword evidence="2" id="KW-0238">DNA-binding</keyword>
<name>A0A316RA93_9BACT</name>
<dbReference type="InterPro" id="IPR018060">
    <property type="entry name" value="HTH_AraC"/>
</dbReference>
<protein>
    <submittedName>
        <fullName evidence="5">AraC family transcriptional regulator</fullName>
    </submittedName>
</protein>
<dbReference type="SMART" id="SM00342">
    <property type="entry name" value="HTH_ARAC"/>
    <property type="match status" value="1"/>
</dbReference>
<dbReference type="PROSITE" id="PS01124">
    <property type="entry name" value="HTH_ARAC_FAMILY_2"/>
    <property type="match status" value="1"/>
</dbReference>
<evidence type="ECO:0000256" key="1">
    <source>
        <dbReference type="ARBA" id="ARBA00023015"/>
    </source>
</evidence>
<dbReference type="GO" id="GO:0043565">
    <property type="term" value="F:sequence-specific DNA binding"/>
    <property type="evidence" value="ECO:0007669"/>
    <property type="project" value="InterPro"/>
</dbReference>
<dbReference type="PANTHER" id="PTHR43280:SF32">
    <property type="entry name" value="TRANSCRIPTIONAL REGULATORY PROTEIN"/>
    <property type="match status" value="1"/>
</dbReference>
<comment type="caution">
    <text evidence="5">The sequence shown here is derived from an EMBL/GenBank/DDBJ whole genome shotgun (WGS) entry which is preliminary data.</text>
</comment>
<dbReference type="SUPFAM" id="SSF51215">
    <property type="entry name" value="Regulatory protein AraC"/>
    <property type="match status" value="1"/>
</dbReference>
<evidence type="ECO:0000256" key="2">
    <source>
        <dbReference type="ARBA" id="ARBA00023125"/>
    </source>
</evidence>
<dbReference type="InterPro" id="IPR009057">
    <property type="entry name" value="Homeodomain-like_sf"/>
</dbReference>
<dbReference type="SUPFAM" id="SSF46689">
    <property type="entry name" value="Homeodomain-like"/>
    <property type="match status" value="1"/>
</dbReference>
<organism evidence="5 6">
    <name type="scientific">Coprobacter fastidiosus</name>
    <dbReference type="NCBI Taxonomy" id="1099853"/>
    <lineage>
        <taxon>Bacteria</taxon>
        <taxon>Pseudomonadati</taxon>
        <taxon>Bacteroidota</taxon>
        <taxon>Bacteroidia</taxon>
        <taxon>Bacteroidales</taxon>
        <taxon>Barnesiellaceae</taxon>
        <taxon>Coprobacter</taxon>
    </lineage>
</organism>
<dbReference type="AlphaFoldDB" id="A0A316RA93"/>
<dbReference type="InterPro" id="IPR037923">
    <property type="entry name" value="HTH-like"/>
</dbReference>